<protein>
    <submittedName>
        <fullName evidence="1">Uncharacterized protein</fullName>
    </submittedName>
</protein>
<evidence type="ECO:0000313" key="1">
    <source>
        <dbReference type="Ensembl" id="ENSOARP00020044625.1"/>
    </source>
</evidence>
<name>A0AC11DM11_SHEEP</name>
<proteinExistence type="predicted"/>
<dbReference type="Ensembl" id="ENSOART00020076641.1">
    <property type="protein sequence ID" value="ENSOARP00020044625.1"/>
    <property type="gene ID" value="ENSOARG00020033281.1"/>
</dbReference>
<reference evidence="1" key="2">
    <citation type="submission" date="2025-08" db="UniProtKB">
        <authorList>
            <consortium name="Ensembl"/>
        </authorList>
    </citation>
    <scope>IDENTIFICATION</scope>
</reference>
<organism evidence="1">
    <name type="scientific">Ovis aries</name>
    <name type="common">Sheep</name>
    <dbReference type="NCBI Taxonomy" id="9940"/>
    <lineage>
        <taxon>Eukaryota</taxon>
        <taxon>Metazoa</taxon>
        <taxon>Chordata</taxon>
        <taxon>Craniata</taxon>
        <taxon>Vertebrata</taxon>
        <taxon>Euteleostomi</taxon>
        <taxon>Mammalia</taxon>
        <taxon>Eutheria</taxon>
        <taxon>Laurasiatheria</taxon>
        <taxon>Artiodactyla</taxon>
        <taxon>Ruminantia</taxon>
        <taxon>Pecora</taxon>
        <taxon>Bovidae</taxon>
        <taxon>Caprinae</taxon>
        <taxon>Ovis</taxon>
    </lineage>
</organism>
<accession>A0AC11DM11</accession>
<sequence>MPSSHLILGRPLLLLPPISPSIRVFSNESTLCMRWPKYWSFSFSIIPSKEIPGLISFRMDWLDLLAVQGALKSLLQHHSSKASILQRSSFFTVQLSHPYMTTGKTAALTRRTLVGKVMSLLSNILSRLVIYDPAILFLAIYPEKNMVQKDTCTPVFIVALFIAAKTWKQSKCSLTKEWTKKVLYCTYIQ</sequence>
<reference evidence="1" key="3">
    <citation type="submission" date="2025-09" db="UniProtKB">
        <authorList>
            <consortium name="Ensembl"/>
        </authorList>
    </citation>
    <scope>IDENTIFICATION</scope>
</reference>
<reference evidence="1" key="1">
    <citation type="submission" date="2020-11" db="EMBL/GenBank/DDBJ databases">
        <authorList>
            <person name="Davenport K.M."/>
            <person name="Bickhart D.M."/>
            <person name="Smith T.P.L."/>
            <person name="Murdoch B.M."/>
            <person name="Rosen B.D."/>
        </authorList>
    </citation>
    <scope>NUCLEOTIDE SEQUENCE [LARGE SCALE GENOMIC DNA]</scope>
    <source>
        <strain evidence="1">OAR_USU_Benz2616</strain>
    </source>
</reference>